<name>A0A835Z0J3_9STRA</name>
<keyword evidence="1" id="KW-0472">Membrane</keyword>
<evidence type="ECO:0000313" key="2">
    <source>
        <dbReference type="EMBL" id="KAG5179973.1"/>
    </source>
</evidence>
<evidence type="ECO:0000256" key="1">
    <source>
        <dbReference type="SAM" id="Phobius"/>
    </source>
</evidence>
<keyword evidence="1" id="KW-0812">Transmembrane</keyword>
<keyword evidence="3" id="KW-1185">Reference proteome</keyword>
<organism evidence="2 3">
    <name type="scientific">Tribonema minus</name>
    <dbReference type="NCBI Taxonomy" id="303371"/>
    <lineage>
        <taxon>Eukaryota</taxon>
        <taxon>Sar</taxon>
        <taxon>Stramenopiles</taxon>
        <taxon>Ochrophyta</taxon>
        <taxon>PX clade</taxon>
        <taxon>Xanthophyceae</taxon>
        <taxon>Tribonematales</taxon>
        <taxon>Tribonemataceae</taxon>
        <taxon>Tribonema</taxon>
    </lineage>
</organism>
<reference evidence="2" key="1">
    <citation type="submission" date="2021-02" db="EMBL/GenBank/DDBJ databases">
        <title>First Annotated Genome of the Yellow-green Alga Tribonema minus.</title>
        <authorList>
            <person name="Mahan K.M."/>
        </authorList>
    </citation>
    <scope>NUCLEOTIDE SEQUENCE</scope>
    <source>
        <strain evidence="2">UTEX B ZZ1240</strain>
    </source>
</reference>
<feature type="transmembrane region" description="Helical" evidence="1">
    <location>
        <begin position="213"/>
        <end position="235"/>
    </location>
</feature>
<feature type="transmembrane region" description="Helical" evidence="1">
    <location>
        <begin position="131"/>
        <end position="154"/>
    </location>
</feature>
<feature type="transmembrane region" description="Helical" evidence="1">
    <location>
        <begin position="175"/>
        <end position="201"/>
    </location>
</feature>
<sequence>MESVFPAYLAQVLDLTGCEKLELIPDLRKCPLVAVSIQDCGKLGMLPRFSTKRPIAGRTYGCDQIDASLASNVDTTLNAVLLAAALLATLGYSSLANPTDWDDGLSNPPGDTMAIGADTLQVHGNAPRGWLAAYLIFSQVSFYGSIVSILWCLISVLLNADAKRMLQRGGDRKRLMLGIATSFLGVALVAILAAYFCAGMTSVSPEHKRQQYLVVMPTGVWGGVFVLSLVVFLGFPDSF</sequence>
<dbReference type="Proteomes" id="UP000664859">
    <property type="component" value="Unassembled WGS sequence"/>
</dbReference>
<accession>A0A835Z0J3</accession>
<comment type="caution">
    <text evidence="2">The sequence shown here is derived from an EMBL/GenBank/DDBJ whole genome shotgun (WGS) entry which is preliminary data.</text>
</comment>
<gene>
    <name evidence="2" type="ORF">JKP88DRAFT_280073</name>
</gene>
<protein>
    <submittedName>
        <fullName evidence="2">Uncharacterized protein</fullName>
    </submittedName>
</protein>
<keyword evidence="1" id="KW-1133">Transmembrane helix</keyword>
<dbReference type="EMBL" id="JAFCMP010000434">
    <property type="protein sequence ID" value="KAG5179973.1"/>
    <property type="molecule type" value="Genomic_DNA"/>
</dbReference>
<dbReference type="AlphaFoldDB" id="A0A835Z0J3"/>
<feature type="transmembrane region" description="Helical" evidence="1">
    <location>
        <begin position="77"/>
        <end position="95"/>
    </location>
</feature>
<proteinExistence type="predicted"/>
<evidence type="ECO:0000313" key="3">
    <source>
        <dbReference type="Proteomes" id="UP000664859"/>
    </source>
</evidence>